<accession>A0ABD3T6T2</accession>
<gene>
    <name evidence="1" type="ORF">ACJMK2_023832</name>
</gene>
<name>A0ABD3T6T2_SINWO</name>
<proteinExistence type="predicted"/>
<organism evidence="1 2">
    <name type="scientific">Sinanodonta woodiana</name>
    <name type="common">Chinese pond mussel</name>
    <name type="synonym">Anodonta woodiana</name>
    <dbReference type="NCBI Taxonomy" id="1069815"/>
    <lineage>
        <taxon>Eukaryota</taxon>
        <taxon>Metazoa</taxon>
        <taxon>Spiralia</taxon>
        <taxon>Lophotrochozoa</taxon>
        <taxon>Mollusca</taxon>
        <taxon>Bivalvia</taxon>
        <taxon>Autobranchia</taxon>
        <taxon>Heteroconchia</taxon>
        <taxon>Palaeoheterodonta</taxon>
        <taxon>Unionida</taxon>
        <taxon>Unionoidea</taxon>
        <taxon>Unionidae</taxon>
        <taxon>Unioninae</taxon>
        <taxon>Sinanodonta</taxon>
    </lineage>
</organism>
<protein>
    <submittedName>
        <fullName evidence="1">Uncharacterized protein</fullName>
    </submittedName>
</protein>
<dbReference type="AlphaFoldDB" id="A0ABD3T6T2"/>
<evidence type="ECO:0000313" key="2">
    <source>
        <dbReference type="Proteomes" id="UP001634394"/>
    </source>
</evidence>
<reference evidence="1 2" key="1">
    <citation type="submission" date="2024-11" db="EMBL/GenBank/DDBJ databases">
        <title>Chromosome-level genome assembly of the freshwater bivalve Anodonta woodiana.</title>
        <authorList>
            <person name="Chen X."/>
        </authorList>
    </citation>
    <scope>NUCLEOTIDE SEQUENCE [LARGE SCALE GENOMIC DNA]</scope>
    <source>
        <strain evidence="1">MN2024</strain>
        <tissue evidence="1">Gills</tissue>
    </source>
</reference>
<dbReference type="EMBL" id="JBJQND010000019">
    <property type="protein sequence ID" value="KAL3832168.1"/>
    <property type="molecule type" value="Genomic_DNA"/>
</dbReference>
<comment type="caution">
    <text evidence="1">The sequence shown here is derived from an EMBL/GenBank/DDBJ whole genome shotgun (WGS) entry which is preliminary data.</text>
</comment>
<sequence>MHIYKDADIGFQITILEFRSLYPILYFAVSKHSERAIGSNSDIEVTCSKTRGTYLFANYTD</sequence>
<keyword evidence="2" id="KW-1185">Reference proteome</keyword>
<evidence type="ECO:0000313" key="1">
    <source>
        <dbReference type="EMBL" id="KAL3832168.1"/>
    </source>
</evidence>
<dbReference type="Proteomes" id="UP001634394">
    <property type="component" value="Unassembled WGS sequence"/>
</dbReference>